<proteinExistence type="predicted"/>
<keyword evidence="2" id="KW-1185">Reference proteome</keyword>
<evidence type="ECO:0000313" key="1">
    <source>
        <dbReference type="EMBL" id="MBK1629613.1"/>
    </source>
</evidence>
<evidence type="ECO:0000313" key="2">
    <source>
        <dbReference type="Proteomes" id="UP000748752"/>
    </source>
</evidence>
<comment type="caution">
    <text evidence="1">The sequence shown here is derived from an EMBL/GenBank/DDBJ whole genome shotgun (WGS) entry which is preliminary data.</text>
</comment>
<reference evidence="1 2" key="1">
    <citation type="journal article" date="2020" name="Microorganisms">
        <title>Osmotic Adaptation and Compatible Solute Biosynthesis of Phototrophic Bacteria as Revealed from Genome Analyses.</title>
        <authorList>
            <person name="Imhoff J.F."/>
            <person name="Rahn T."/>
            <person name="Kunzel S."/>
            <person name="Keller A."/>
            <person name="Neulinger S.C."/>
        </authorList>
    </citation>
    <scope>NUCLEOTIDE SEQUENCE [LARGE SCALE GENOMIC DNA]</scope>
    <source>
        <strain evidence="1 2">DSM 6210</strain>
    </source>
</reference>
<dbReference type="RefSeq" id="WP_200233727.1">
    <property type="nucleotide sequence ID" value="NZ_NRRV01000003.1"/>
</dbReference>
<organism evidence="1 2">
    <name type="scientific">Thiohalocapsa halophila</name>
    <dbReference type="NCBI Taxonomy" id="69359"/>
    <lineage>
        <taxon>Bacteria</taxon>
        <taxon>Pseudomonadati</taxon>
        <taxon>Pseudomonadota</taxon>
        <taxon>Gammaproteobacteria</taxon>
        <taxon>Chromatiales</taxon>
        <taxon>Chromatiaceae</taxon>
        <taxon>Thiohalocapsa</taxon>
    </lineage>
</organism>
<dbReference type="EMBL" id="NRRV01000003">
    <property type="protein sequence ID" value="MBK1629613.1"/>
    <property type="molecule type" value="Genomic_DNA"/>
</dbReference>
<gene>
    <name evidence="1" type="ORF">CKO31_02435</name>
</gene>
<dbReference type="Proteomes" id="UP000748752">
    <property type="component" value="Unassembled WGS sequence"/>
</dbReference>
<accession>A0ABS1CCJ6</accession>
<protein>
    <submittedName>
        <fullName evidence="1">Uncharacterized protein</fullName>
    </submittedName>
</protein>
<sequence length="74" mass="8120">MADSPPLFALCIDPSGTEDLEKGKVYQVLPDSTAEKEGMLRVIDESAEDYLYPSAFFVALDLPQKARDALAVRT</sequence>
<name>A0ABS1CCJ6_9GAMM</name>